<protein>
    <submittedName>
        <fullName evidence="4">Aldose epimerase family protein</fullName>
        <ecNumber evidence="4">5.1.3.-</ecNumber>
    </submittedName>
</protein>
<comment type="similarity">
    <text evidence="1">Belongs to the aldose epimerase family.</text>
</comment>
<keyword evidence="5" id="KW-1185">Reference proteome</keyword>
<evidence type="ECO:0000256" key="1">
    <source>
        <dbReference type="ARBA" id="ARBA00006206"/>
    </source>
</evidence>
<gene>
    <name evidence="4" type="ORF">ACFQ4E_13985</name>
</gene>
<dbReference type="CDD" id="cd09019">
    <property type="entry name" value="galactose_mutarotase_like"/>
    <property type="match status" value="1"/>
</dbReference>
<keyword evidence="2 4" id="KW-0413">Isomerase</keyword>
<evidence type="ECO:0000256" key="3">
    <source>
        <dbReference type="ARBA" id="ARBA00023277"/>
    </source>
</evidence>
<dbReference type="Proteomes" id="UP001597135">
    <property type="component" value="Unassembled WGS sequence"/>
</dbReference>
<dbReference type="GO" id="GO:0016853">
    <property type="term" value="F:isomerase activity"/>
    <property type="evidence" value="ECO:0007669"/>
    <property type="project" value="UniProtKB-KW"/>
</dbReference>
<sequence>MSDIPRHVLEDGDTRITLLALGAAVQDWRLGDRACVLGFRDPESYRHNPGYLGTIVGRVANRIGGARYTRGGETVTLTPNEGANMLHGGPDAISHRLWTLDPDGPRRARLGIVSEDGENGFPGRVEIAVTLTLDGGRLTWDMEARPDRETPINLAQHLYFNLAGAGDIRAHRLRLRASRYTPIDAAQIPTGEIAPVEGTRFDFRSARPLDAPEGWDHNIALDPGDGPAAELTAPDGTTLRLRTDQPGLQVYSSNGLGPTGTPNDSAPHQTFAGLCLEAQGFPDAPNQPSFPPVFHTPDRPYRQITSVEIAPPR</sequence>
<dbReference type="PANTHER" id="PTHR10091">
    <property type="entry name" value="ALDOSE-1-EPIMERASE"/>
    <property type="match status" value="1"/>
</dbReference>
<dbReference type="EMBL" id="JBHTMU010000026">
    <property type="protein sequence ID" value="MFD1343535.1"/>
    <property type="molecule type" value="Genomic_DNA"/>
</dbReference>
<reference evidence="5" key="1">
    <citation type="journal article" date="2019" name="Int. J. Syst. Evol. Microbiol.">
        <title>The Global Catalogue of Microorganisms (GCM) 10K type strain sequencing project: providing services to taxonomists for standard genome sequencing and annotation.</title>
        <authorList>
            <consortium name="The Broad Institute Genomics Platform"/>
            <consortium name="The Broad Institute Genome Sequencing Center for Infectious Disease"/>
            <person name="Wu L."/>
            <person name="Ma J."/>
        </authorList>
    </citation>
    <scope>NUCLEOTIDE SEQUENCE [LARGE SCALE GENOMIC DNA]</scope>
    <source>
        <strain evidence="5">CCUG 62953</strain>
    </source>
</reference>
<dbReference type="InterPro" id="IPR011013">
    <property type="entry name" value="Gal_mutarotase_sf_dom"/>
</dbReference>
<proteinExistence type="inferred from homology"/>
<dbReference type="InterPro" id="IPR014718">
    <property type="entry name" value="GH-type_carb-bd"/>
</dbReference>
<dbReference type="RefSeq" id="WP_386804579.1">
    <property type="nucleotide sequence ID" value="NZ_JBHTMU010000026.1"/>
</dbReference>
<evidence type="ECO:0000313" key="5">
    <source>
        <dbReference type="Proteomes" id="UP001597135"/>
    </source>
</evidence>
<evidence type="ECO:0000256" key="2">
    <source>
        <dbReference type="ARBA" id="ARBA00023235"/>
    </source>
</evidence>
<dbReference type="SUPFAM" id="SSF74650">
    <property type="entry name" value="Galactose mutarotase-like"/>
    <property type="match status" value="1"/>
</dbReference>
<evidence type="ECO:0000313" key="4">
    <source>
        <dbReference type="EMBL" id="MFD1343535.1"/>
    </source>
</evidence>
<accession>A0ABW3ZK54</accession>
<name>A0ABW3ZK54_9RHOB</name>
<comment type="caution">
    <text evidence="4">The sequence shown here is derived from an EMBL/GenBank/DDBJ whole genome shotgun (WGS) entry which is preliminary data.</text>
</comment>
<organism evidence="4 5">
    <name type="scientific">Litorisediminicola beolgyonensis</name>
    <dbReference type="NCBI Taxonomy" id="1173614"/>
    <lineage>
        <taxon>Bacteria</taxon>
        <taxon>Pseudomonadati</taxon>
        <taxon>Pseudomonadota</taxon>
        <taxon>Alphaproteobacteria</taxon>
        <taxon>Rhodobacterales</taxon>
        <taxon>Paracoccaceae</taxon>
        <taxon>Litorisediminicola</taxon>
    </lineage>
</organism>
<dbReference type="PANTHER" id="PTHR10091:SF0">
    <property type="entry name" value="GALACTOSE MUTAROTASE"/>
    <property type="match status" value="1"/>
</dbReference>
<dbReference type="Gene3D" id="2.70.98.10">
    <property type="match status" value="1"/>
</dbReference>
<dbReference type="EC" id="5.1.3.-" evidence="4"/>
<dbReference type="Pfam" id="PF01263">
    <property type="entry name" value="Aldose_epim"/>
    <property type="match status" value="1"/>
</dbReference>
<dbReference type="InterPro" id="IPR047215">
    <property type="entry name" value="Galactose_mutarotase-like"/>
</dbReference>
<dbReference type="InterPro" id="IPR008183">
    <property type="entry name" value="Aldose_1/G6P_1-epimerase"/>
</dbReference>
<keyword evidence="3" id="KW-0119">Carbohydrate metabolism</keyword>